<accession>A0ABP0SAY9</accession>
<evidence type="ECO:0000313" key="1">
    <source>
        <dbReference type="EMBL" id="CAK9109525.1"/>
    </source>
</evidence>
<gene>
    <name evidence="1" type="ORF">SCF082_LOCUS50895</name>
</gene>
<name>A0ABP0SAY9_9DINO</name>
<keyword evidence="2" id="KW-1185">Reference proteome</keyword>
<reference evidence="1 2" key="1">
    <citation type="submission" date="2024-02" db="EMBL/GenBank/DDBJ databases">
        <authorList>
            <person name="Chen Y."/>
            <person name="Shah S."/>
            <person name="Dougan E. K."/>
            <person name="Thang M."/>
            <person name="Chan C."/>
        </authorList>
    </citation>
    <scope>NUCLEOTIDE SEQUENCE [LARGE SCALE GENOMIC DNA]</scope>
</reference>
<sequence length="535" mass="60501">MGPHELDLFFKRLFALRCPKVIILLVLLVSWMEDDEGTQTEYGLIEYFSGVGRVAQMAEMGGIHAVAYDFEYSMPKVGKRRSMDMNSSAGLVLAIKLILRSRFNQLVSLFATCCSSWTPVNRGTGKRCIITPHGDEQVPSVRKSNKLVSRSVILMLLTVASGGTILLENPSNSLIALHDRYVWLVQLLLSFQIYMYKTAFWMKKHGGMTWKRTWMWGSSPHIECLDLGPLLPAEKPTEVRTTKTWIDKDGKKRWQGTDQLKGTQRYTYRFAANVIRLVPHFIAAKPYEALPPEMKKDYAKLQLQEGPPEQPLPGIANPMPAPNAGDGRLDLFVKNATKRIRQHITEKDLWVDGDFVSEQDMKDEGISERDRYEKDVKLYWREKKTSGRVKRKRDLIEQEDSDVGSEDLDGELDVGFLFPLGGKTVYVLVGEQQRNEAADAHAAAGKMLKKITFPEMDDDALPSTYCIKVLGCLGKWSAKMYDLAEQLKSNCASLAVCSQLHAQIRLHEAHGARNLAVWVFMKDTVSTCLHRPVSI</sequence>
<protein>
    <submittedName>
        <fullName evidence="1">Uncharacterized protein</fullName>
    </submittedName>
</protein>
<organism evidence="1 2">
    <name type="scientific">Durusdinium trenchii</name>
    <dbReference type="NCBI Taxonomy" id="1381693"/>
    <lineage>
        <taxon>Eukaryota</taxon>
        <taxon>Sar</taxon>
        <taxon>Alveolata</taxon>
        <taxon>Dinophyceae</taxon>
        <taxon>Suessiales</taxon>
        <taxon>Symbiodiniaceae</taxon>
        <taxon>Durusdinium</taxon>
    </lineage>
</organism>
<dbReference type="Proteomes" id="UP001642464">
    <property type="component" value="Unassembled WGS sequence"/>
</dbReference>
<dbReference type="EMBL" id="CAXAMM010043321">
    <property type="protein sequence ID" value="CAK9109525.1"/>
    <property type="molecule type" value="Genomic_DNA"/>
</dbReference>
<comment type="caution">
    <text evidence="1">The sequence shown here is derived from an EMBL/GenBank/DDBJ whole genome shotgun (WGS) entry which is preliminary data.</text>
</comment>
<proteinExistence type="predicted"/>
<evidence type="ECO:0000313" key="2">
    <source>
        <dbReference type="Proteomes" id="UP001642464"/>
    </source>
</evidence>